<evidence type="ECO:0000313" key="1">
    <source>
        <dbReference type="EMBL" id="PXF58925.1"/>
    </source>
</evidence>
<keyword evidence="1" id="KW-0347">Helicase</keyword>
<gene>
    <name evidence="1" type="ORF">C4B59_12345</name>
</gene>
<name>A0AC61L0F6_9EURY</name>
<keyword evidence="1" id="KW-0547">Nucleotide-binding</keyword>
<protein>
    <submittedName>
        <fullName evidence="1">DEAD/DEAH box helicase</fullName>
    </submittedName>
</protein>
<sequence>MKDPVGAFDTIRDNFIRYIRTVFGTRFQSIEDEREKLLRELGVLCQEPWIEPLPAYQIFGKTVQNLTEENLPSLNDQEVSDFKSLVACGLFGDYELYGHQTEMLKRVLEGRNCVVTAGTGSGKTEAFLLPLFAYLARESSGWAAPETPDPHVNDWWSDSKWQESCCNEHNRIQRSYRVSQREHEQRDAAVRALIIYPMNALVEDQLTRLRKALDSDDAREWFRHNRPGNRIYFGRYNKSTPIPGHELNKPDKKGNRSPDRPRIERLTHMLWDMDRDADAAKKNNKPDVTSYFPKLDGAEMRSRWDMQDSPPDILITNFSMLSIMLMREIDDPIFEKTRQWLAGGEDRVFHLIIDELHLYRGTAGAEVAYLLRLLLLRLGLTPDHLKLRILSSSASLDPDDPKSREFLHDFFGAQEDSFEIIRGSQTHIPESTGSDFLPSEPFITFSQDASGFSDDACQKAAASLGYRGDILSGKSVLKEQMESEGMHLAARMRKACECEGETHAVSLDSFAEKLFGATISKENRKKAVRGLLAARSICDDEGGQSSLPSFRLHWFFRNTEGLWASTKPSVDAEDGIPVGKLYPSSRIVTEEGRRVLELLFCEHCGAVYFGGNRLDLGEGVIEMLPSDPDIEGIPDRQAARFVERRTYKEFAVFWPVGNSKLHEDASNWSQPARGGGGGKKGQWTPASLDTRSGRVKLSHESCLEDPDNWVKGYLFQIGTKKGNKFIPLVDDELESFTALPSVCACCAKDYAKKLTRRSPVRGFRTGFSKVSQILTKELFYQLPEGGRKLVTFSDSREDAAQISNGVERNHYSDLLRESVIHELLMATLGEPQLLDDIEQNRTTHGSLATEYIKETHGADTAIRGDVELVRGGISAELPERANVVLQQALDDAEQRLNIIRQRGTSRVVRVSDLIYPPEGNTTECGRVISRLLGTGVNPAGNDLDAQDFKWEGGWHHWTELFDFTEKRWKDGLPPDTELAKNILRKEVRTGLCDLFFNRLYFSMESSGLGYLKLRLDDHELETHAADAGIQQERLELFRQACDSVLRILGDLYRHEGSEYPQIDWPDYSNAEKRFRKFVHTVCQKWGLNEQNTGSAIFSALRAGGHQNGKIYTSRLDVKAALSNDHVWICPTCRRPHLHYSAGICTNSNCYAQLPEHPNNVCSDLWQNNYLAYAASEEKRLPLRLHCEELTAQTDDQAKRQRHFRDIFVDLIGQEEVLIEKVDKIDVLSVTTTLEVGVDIGDLQAVMLANMPPMRFNYQQRVGRAGRRGQAFATVLTLCRGRSHDEFYFANPEQITGGAPPVPFLTMKQERIVQRLLAKECLRRAFRNAGVRWWHCPTTPPDSHGEFGFVEKWHEVQQQVLNWLRTDDSRDDVIRALVGNVDQREIGGWLDYLSNKLPESIDGASTNPELAGAGIGLAERLAEGGILPMYGMPSRSRLLYHQLRGKELTVDRDLELAVMEFAPGAQKTKDKAIHTAIGFTAPLVKRKMQWGPVADDPFSTRWMVRCLRCGNIIVSDIQHSETECKYCETPQGPYFKSYLAAVPLAFRTNLSHGKDAREGGDILYGIPTSVAESSESKFSTKVDSNYKKSFSSECRVWRINDNAGKLFEGGLVTTRGYRDRNDQLTGGPVLDNQWILSDYIADVSKDRPEEFQRIAIAAGKTTDVLRFMPLSVPSGLNLDPVTSSGGVKAAIYSAAFLLRAAASEKLDIDPDEIEICNFQRLGIDGMYVGAIMLSDFLANGAGFVRWISDKWDSVLQGILSPDDQSSFPAKIISESHCTSCDSACYACLKRYRNMNYHGLLDWRLALAYLRILKDPHYSCGLDGQFTTPELDGWLNFATKLSDNFASQFDDHQPRTWGTLPGFETRIMKVIIVHPLWDTQNPQGILDEAVAAAGDTSVSYIDTFNLLRRPGWCHSEIERSLE</sequence>
<organism evidence="1 2">
    <name type="scientific">Candidatus Methanogaster sp</name>
    <dbReference type="NCBI Taxonomy" id="3386292"/>
    <lineage>
        <taxon>Archaea</taxon>
        <taxon>Methanobacteriati</taxon>
        <taxon>Methanobacteriota</taxon>
        <taxon>Stenosarchaea group</taxon>
        <taxon>Methanomicrobia</taxon>
        <taxon>Methanosarcinales</taxon>
        <taxon>ANME-2 cluster</taxon>
        <taxon>Candidatus Methanogasteraceae</taxon>
        <taxon>Candidatus Methanogaster</taxon>
    </lineage>
</organism>
<accession>A0AC61L0F6</accession>
<comment type="caution">
    <text evidence="1">The sequence shown here is derived from an EMBL/GenBank/DDBJ whole genome shotgun (WGS) entry which is preliminary data.</text>
</comment>
<keyword evidence="1" id="KW-0067">ATP-binding</keyword>
<evidence type="ECO:0000313" key="2">
    <source>
        <dbReference type="Proteomes" id="UP000248329"/>
    </source>
</evidence>
<proteinExistence type="predicted"/>
<dbReference type="EMBL" id="PQXF01000030">
    <property type="protein sequence ID" value="PXF58925.1"/>
    <property type="molecule type" value="Genomic_DNA"/>
</dbReference>
<keyword evidence="1" id="KW-0378">Hydrolase</keyword>
<dbReference type="Proteomes" id="UP000248329">
    <property type="component" value="Unassembled WGS sequence"/>
</dbReference>
<reference evidence="1" key="1">
    <citation type="submission" date="2018-01" db="EMBL/GenBank/DDBJ databases">
        <authorList>
            <person name="Krukenberg V."/>
        </authorList>
    </citation>
    <scope>NUCLEOTIDE SEQUENCE</scope>
    <source>
        <strain evidence="1">E20ANME2</strain>
    </source>
</reference>